<dbReference type="CTD" id="116842"/>
<dbReference type="GeneID" id="129329264"/>
<dbReference type="PANTHER" id="PTHR21007">
    <property type="entry name" value="LIVER EXPRESSED ANTIMICROBIAL PEPTIDE 2"/>
    <property type="match status" value="1"/>
</dbReference>
<dbReference type="KEGG" id="emc:129329264"/>
<evidence type="ECO:0000313" key="12">
    <source>
        <dbReference type="Proteomes" id="UP001190640"/>
    </source>
</evidence>
<keyword evidence="12" id="KW-1185">Reference proteome</keyword>
<comment type="subcellular location">
    <subcellularLocation>
        <location evidence="2">Secreted</location>
    </subcellularLocation>
</comment>
<reference evidence="13" key="1">
    <citation type="submission" date="2025-08" db="UniProtKB">
        <authorList>
            <consortium name="RefSeq"/>
        </authorList>
    </citation>
    <scope>IDENTIFICATION</scope>
    <source>
        <tissue evidence="13">Blood</tissue>
    </source>
</reference>
<keyword evidence="10" id="KW-1015">Disulfide bond</keyword>
<dbReference type="Pfam" id="PF07359">
    <property type="entry name" value="LEAP-2"/>
    <property type="match status" value="1"/>
</dbReference>
<comment type="function">
    <text evidence="1">Has an antimicrobial activity.</text>
</comment>
<feature type="chain" id="PRO_5041697569" description="Liver-expressed antimicrobial peptide 2" evidence="11">
    <location>
        <begin position="24"/>
        <end position="77"/>
    </location>
</feature>
<accession>A0AA97KYA8</accession>
<evidence type="ECO:0000256" key="9">
    <source>
        <dbReference type="ARBA" id="ARBA00023022"/>
    </source>
</evidence>
<comment type="similarity">
    <text evidence="3">Belongs to the LEAP2 family.</text>
</comment>
<evidence type="ECO:0000256" key="3">
    <source>
        <dbReference type="ARBA" id="ARBA00008047"/>
    </source>
</evidence>
<proteinExistence type="inferred from homology"/>
<evidence type="ECO:0000256" key="5">
    <source>
        <dbReference type="ARBA" id="ARBA00022525"/>
    </source>
</evidence>
<dbReference type="RefSeq" id="XP_054834723.1">
    <property type="nucleotide sequence ID" value="XM_054978748.1"/>
</dbReference>
<keyword evidence="6" id="KW-0929">Antimicrobial</keyword>
<sequence>MMQYLKIAAVILACSILLTQTHCAAVHRQSSELTRLKRMTPFWRGVTRPVGAPCRDDSECFSRLCRSKRCSVTISEE</sequence>
<keyword evidence="8 11" id="KW-0732">Signal</keyword>
<dbReference type="Proteomes" id="UP001190640">
    <property type="component" value="Chromosome 4"/>
</dbReference>
<evidence type="ECO:0000256" key="4">
    <source>
        <dbReference type="ARBA" id="ARBA00020494"/>
    </source>
</evidence>
<keyword evidence="5" id="KW-0964">Secreted</keyword>
<dbReference type="Gene3D" id="4.10.40.50">
    <property type="match status" value="1"/>
</dbReference>
<evidence type="ECO:0000256" key="6">
    <source>
        <dbReference type="ARBA" id="ARBA00022529"/>
    </source>
</evidence>
<organism evidence="12 13">
    <name type="scientific">Eublepharis macularius</name>
    <name type="common">Leopard gecko</name>
    <name type="synonym">Cyrtodactylus macularius</name>
    <dbReference type="NCBI Taxonomy" id="481883"/>
    <lineage>
        <taxon>Eukaryota</taxon>
        <taxon>Metazoa</taxon>
        <taxon>Chordata</taxon>
        <taxon>Craniata</taxon>
        <taxon>Vertebrata</taxon>
        <taxon>Euteleostomi</taxon>
        <taxon>Lepidosauria</taxon>
        <taxon>Squamata</taxon>
        <taxon>Bifurcata</taxon>
        <taxon>Gekkota</taxon>
        <taxon>Eublepharidae</taxon>
        <taxon>Eublepharinae</taxon>
        <taxon>Eublepharis</taxon>
    </lineage>
</organism>
<dbReference type="AlphaFoldDB" id="A0AA97KYA8"/>
<dbReference type="GO" id="GO:0061844">
    <property type="term" value="P:antimicrobial humoral immune response mediated by antimicrobial peptide"/>
    <property type="evidence" value="ECO:0007669"/>
    <property type="project" value="TreeGrafter"/>
</dbReference>
<dbReference type="GO" id="GO:0005576">
    <property type="term" value="C:extracellular region"/>
    <property type="evidence" value="ECO:0007669"/>
    <property type="project" value="UniProtKB-SubCell"/>
</dbReference>
<evidence type="ECO:0000256" key="7">
    <source>
        <dbReference type="ARBA" id="ARBA00022685"/>
    </source>
</evidence>
<evidence type="ECO:0000313" key="13">
    <source>
        <dbReference type="RefSeq" id="XP_054834723.1"/>
    </source>
</evidence>
<feature type="signal peptide" evidence="11">
    <location>
        <begin position="1"/>
        <end position="23"/>
    </location>
</feature>
<protein>
    <recommendedName>
        <fullName evidence="4">Liver-expressed antimicrobial peptide 2</fullName>
    </recommendedName>
</protein>
<dbReference type="InterPro" id="IPR009955">
    <property type="entry name" value="LEAP-2"/>
</dbReference>
<dbReference type="GO" id="GO:0042742">
    <property type="term" value="P:defense response to bacterium"/>
    <property type="evidence" value="ECO:0007669"/>
    <property type="project" value="UniProtKB-KW"/>
</dbReference>
<dbReference type="PANTHER" id="PTHR21007:SF1">
    <property type="entry name" value="LIVER-EXPRESSED ANTIMICROBIAL PEPTIDE 2"/>
    <property type="match status" value="1"/>
</dbReference>
<evidence type="ECO:0000256" key="10">
    <source>
        <dbReference type="ARBA" id="ARBA00023157"/>
    </source>
</evidence>
<evidence type="ECO:0000256" key="1">
    <source>
        <dbReference type="ARBA" id="ARBA00002585"/>
    </source>
</evidence>
<name>A0AA97KYA8_EUBMA</name>
<keyword evidence="7" id="KW-0165">Cleavage on pair of basic residues</keyword>
<keyword evidence="9" id="KW-0044">Antibiotic</keyword>
<evidence type="ECO:0000256" key="8">
    <source>
        <dbReference type="ARBA" id="ARBA00022729"/>
    </source>
</evidence>
<evidence type="ECO:0000256" key="2">
    <source>
        <dbReference type="ARBA" id="ARBA00004613"/>
    </source>
</evidence>
<gene>
    <name evidence="13" type="primary">LEAP2</name>
</gene>
<evidence type="ECO:0000256" key="11">
    <source>
        <dbReference type="SAM" id="SignalP"/>
    </source>
</evidence>